<keyword evidence="1" id="KW-0812">Transmembrane</keyword>
<dbReference type="OrthoDB" id="5906300at2"/>
<comment type="caution">
    <text evidence="2">The sequence shown here is derived from an EMBL/GenBank/DDBJ whole genome shotgun (WGS) entry which is preliminary data.</text>
</comment>
<evidence type="ECO:0000313" key="2">
    <source>
        <dbReference type="EMBL" id="RCS70631.1"/>
    </source>
</evidence>
<dbReference type="EMBL" id="QPGL01000002">
    <property type="protein sequence ID" value="RCS70631.1"/>
    <property type="molecule type" value="Genomic_DNA"/>
</dbReference>
<keyword evidence="1" id="KW-1133">Transmembrane helix</keyword>
<dbReference type="AlphaFoldDB" id="A0A368LIX5"/>
<proteinExistence type="predicted"/>
<dbReference type="Proteomes" id="UP000252479">
    <property type="component" value="Unassembled WGS sequence"/>
</dbReference>
<accession>A0A368LIX5</accession>
<dbReference type="GeneID" id="303190141"/>
<evidence type="ECO:0000256" key="1">
    <source>
        <dbReference type="SAM" id="Phobius"/>
    </source>
</evidence>
<protein>
    <recommendedName>
        <fullName evidence="4">Phage holin family protein</fullName>
    </recommendedName>
</protein>
<dbReference type="RefSeq" id="WP_086960073.1">
    <property type="nucleotide sequence ID" value="NZ_AP018681.1"/>
</dbReference>
<feature type="transmembrane region" description="Helical" evidence="1">
    <location>
        <begin position="71"/>
        <end position="99"/>
    </location>
</feature>
<keyword evidence="3" id="KW-1185">Reference proteome</keyword>
<feature type="transmembrane region" description="Helical" evidence="1">
    <location>
        <begin position="105"/>
        <end position="123"/>
    </location>
</feature>
<sequence length="164" mass="18636">MQTNNKTDFSDETSETIQKKVIEDIEQSASELNGLWKVFSQLQTQTKQWSTLTFELFLLELSNSIDVVKRLIVCQILFISLLVLFLFSASVGVGVVTYYFTASLIISYGAFLFALFVILAGLVRYQQYIMQFMGFKQTVAQIKEGLDVCTQQASKSNPDEKARR</sequence>
<name>A0A368LIX5_9VIBR</name>
<evidence type="ECO:0000313" key="3">
    <source>
        <dbReference type="Proteomes" id="UP000252479"/>
    </source>
</evidence>
<reference evidence="2 3" key="1">
    <citation type="journal article" date="2017" name="Elife">
        <title>Extensive horizontal gene transfer in cheese-associated bacteria.</title>
        <authorList>
            <person name="Bonham K.S."/>
            <person name="Wolfe B.E."/>
            <person name="Dutton R.J."/>
        </authorList>
    </citation>
    <scope>NUCLEOTIDE SEQUENCE [LARGE SCALE GENOMIC DNA]</scope>
    <source>
        <strain evidence="2 3">JB196</strain>
    </source>
</reference>
<organism evidence="2 3">
    <name type="scientific">Vibrio casei</name>
    <dbReference type="NCBI Taxonomy" id="673372"/>
    <lineage>
        <taxon>Bacteria</taxon>
        <taxon>Pseudomonadati</taxon>
        <taxon>Pseudomonadota</taxon>
        <taxon>Gammaproteobacteria</taxon>
        <taxon>Vibrionales</taxon>
        <taxon>Vibrionaceae</taxon>
        <taxon>Vibrio</taxon>
    </lineage>
</organism>
<keyword evidence="1" id="KW-0472">Membrane</keyword>
<gene>
    <name evidence="2" type="ORF">CIK83_14540</name>
</gene>
<evidence type="ECO:0008006" key="4">
    <source>
        <dbReference type="Google" id="ProtNLM"/>
    </source>
</evidence>